<evidence type="ECO:0000256" key="8">
    <source>
        <dbReference type="ARBA" id="ARBA00023264"/>
    </source>
</evidence>
<keyword evidence="8 10" id="KW-1208">Phospholipid metabolism</keyword>
<dbReference type="FunFam" id="3.20.20.390:FF:000001">
    <property type="entry name" value="Heptaprenylglyceryl phosphate synthase"/>
    <property type="match status" value="1"/>
</dbReference>
<dbReference type="SUPFAM" id="SSF51395">
    <property type="entry name" value="FMN-linked oxidoreductases"/>
    <property type="match status" value="1"/>
</dbReference>
<comment type="subcellular location">
    <subcellularLocation>
        <location evidence="10">Cytoplasm</location>
    </subcellularLocation>
</comment>
<evidence type="ECO:0000256" key="1">
    <source>
        <dbReference type="ARBA" id="ARBA00022490"/>
    </source>
</evidence>
<evidence type="ECO:0000313" key="12">
    <source>
        <dbReference type="Proteomes" id="UP000003980"/>
    </source>
</evidence>
<dbReference type="HAMAP" id="MF_00112">
    <property type="entry name" value="GGGP_HepGP_synthase"/>
    <property type="match status" value="1"/>
</dbReference>
<evidence type="ECO:0000256" key="10">
    <source>
        <dbReference type="HAMAP-Rule" id="MF_00112"/>
    </source>
</evidence>
<dbReference type="Gene3D" id="3.20.20.390">
    <property type="entry name" value="FMN-linked oxidoreductases"/>
    <property type="match status" value="1"/>
</dbReference>
<dbReference type="eggNOG" id="arCOG01085">
    <property type="taxonomic scope" value="Archaea"/>
</dbReference>
<dbReference type="AlphaFoldDB" id="H2C6S0"/>
<dbReference type="PANTHER" id="PTHR40029">
    <property type="match status" value="1"/>
</dbReference>
<dbReference type="Proteomes" id="UP000003980">
    <property type="component" value="Unassembled WGS sequence"/>
</dbReference>
<dbReference type="NCBIfam" id="TIGR01769">
    <property type="entry name" value="GGGP"/>
    <property type="match status" value="1"/>
</dbReference>
<name>H2C6S0_9CREN</name>
<dbReference type="CDD" id="cd02812">
    <property type="entry name" value="PcrB_like"/>
    <property type="match status" value="1"/>
</dbReference>
<feature type="binding site" evidence="10">
    <location>
        <begin position="231"/>
        <end position="232"/>
    </location>
    <ligand>
        <name>sn-glycerol 1-phosphate</name>
        <dbReference type="ChEBI" id="CHEBI:57685"/>
    </ligand>
</feature>
<feature type="binding site" evidence="10">
    <location>
        <begin position="178"/>
        <end position="184"/>
    </location>
    <ligand>
        <name>sn-glycerol 1-phosphate</name>
        <dbReference type="ChEBI" id="CHEBI:57685"/>
    </ligand>
</feature>
<feature type="binding site" evidence="10">
    <location>
        <position position="30"/>
    </location>
    <ligand>
        <name>Mg(2+)</name>
        <dbReference type="ChEBI" id="CHEBI:18420"/>
    </ligand>
</feature>
<sequence>MSIMNLKGKVASYLQRLIDEGSPIHFSLIDPDKVTDLEILQNVATKLYRSGSSAFLVGGTLGVSKERLDGILEILNDYPIPKIIFPSNVNLISEKADAILFMSLLNSDDLYYVIGAQVAASFIVKSMKLEPIPTGYLIVGHGGTAAHIGRARVIPYDNAELASAYALAAEFMGMDYLYLEAGSGAPETVRPEMIRTISRVSRINLIVGGGIRSPERAVEIVRAGAKAIVTGNVIENDTERALKIIEAIQNLRVGY</sequence>
<comment type="catalytic activity">
    <reaction evidence="9 10">
        <text>sn-glycerol 1-phosphate + (2E,6E,10E)-geranylgeranyl diphosphate = sn-3-O-(geranylgeranyl)glycerol 1-phosphate + diphosphate</text>
        <dbReference type="Rhea" id="RHEA:23404"/>
        <dbReference type="ChEBI" id="CHEBI:33019"/>
        <dbReference type="ChEBI" id="CHEBI:57677"/>
        <dbReference type="ChEBI" id="CHEBI:57685"/>
        <dbReference type="ChEBI" id="CHEBI:58756"/>
        <dbReference type="EC" id="2.5.1.41"/>
    </reaction>
</comment>
<dbReference type="GO" id="GO:0047294">
    <property type="term" value="F:phosphoglycerol geranylgeranyltransferase activity"/>
    <property type="evidence" value="ECO:0007669"/>
    <property type="project" value="UniProtKB-UniRule"/>
</dbReference>
<dbReference type="HOGENOM" id="CLU_068610_0_0_2"/>
<dbReference type="InterPro" id="IPR008205">
    <property type="entry name" value="GGGP_HepGP_synthase"/>
</dbReference>
<dbReference type="EMBL" id="JH597768">
    <property type="protein sequence ID" value="EHP69497.1"/>
    <property type="molecule type" value="Genomic_DNA"/>
</dbReference>
<accession>H2C6S0</accession>
<proteinExistence type="inferred from homology"/>
<dbReference type="GO" id="GO:0000287">
    <property type="term" value="F:magnesium ion binding"/>
    <property type="evidence" value="ECO:0007669"/>
    <property type="project" value="UniProtKB-UniRule"/>
</dbReference>
<dbReference type="NCBIfam" id="NF003198">
    <property type="entry name" value="PRK04169.1-2"/>
    <property type="match status" value="1"/>
</dbReference>
<evidence type="ECO:0000256" key="4">
    <source>
        <dbReference type="ARBA" id="ARBA00022723"/>
    </source>
</evidence>
<evidence type="ECO:0000256" key="6">
    <source>
        <dbReference type="ARBA" id="ARBA00023098"/>
    </source>
</evidence>
<dbReference type="GO" id="GO:0005737">
    <property type="term" value="C:cytoplasm"/>
    <property type="evidence" value="ECO:0007669"/>
    <property type="project" value="UniProtKB-SubCell"/>
</dbReference>
<evidence type="ECO:0000313" key="11">
    <source>
        <dbReference type="EMBL" id="EHP69497.1"/>
    </source>
</evidence>
<keyword evidence="4 10" id="KW-0479">Metal-binding</keyword>
<reference evidence="11 12" key="1">
    <citation type="submission" date="2012-01" db="EMBL/GenBank/DDBJ databases">
        <title>Improved High-Quality Draft sequence of Metallosphaera yellowstonensis MK1.</title>
        <authorList>
            <consortium name="US DOE Joint Genome Institute"/>
            <person name="Lucas S."/>
            <person name="Han J."/>
            <person name="Cheng J.-F."/>
            <person name="Goodwin L."/>
            <person name="Pitluck S."/>
            <person name="Peters L."/>
            <person name="Teshima H."/>
            <person name="Detter J.C."/>
            <person name="Han C."/>
            <person name="Tapia R."/>
            <person name="Land M."/>
            <person name="Hauser L."/>
            <person name="Kyrpides N."/>
            <person name="Kozubal M."/>
            <person name="Macur R.E."/>
            <person name="Jay Z."/>
            <person name="Inskeep W."/>
            <person name="Woyke T."/>
        </authorList>
    </citation>
    <scope>NUCLEOTIDE SEQUENCE [LARGE SCALE GENOMIC DNA]</scope>
    <source>
        <strain evidence="11 12">MK1</strain>
    </source>
</reference>
<comment type="function">
    <text evidence="10">Prenyltransferase that catalyzes the transfer of the geranylgeranyl moiety of geranylgeranyl diphosphate (GGPP) to the C3 hydroxyl of sn-glycerol-1-phosphate (G1P). This reaction is the first ether-bond-formation step in the biosynthesis of archaeal membrane lipids.</text>
</comment>
<keyword evidence="6 10" id="KW-0443">Lipid metabolism</keyword>
<evidence type="ECO:0000256" key="3">
    <source>
        <dbReference type="ARBA" id="ARBA00022679"/>
    </source>
</evidence>
<dbReference type="EC" id="2.5.1.41" evidence="10"/>
<keyword evidence="7 10" id="KW-0594">Phospholipid biosynthesis</keyword>
<keyword evidence="3 10" id="KW-0808">Transferase</keyword>
<keyword evidence="12" id="KW-1185">Reference proteome</keyword>
<keyword evidence="1 10" id="KW-0963">Cytoplasm</keyword>
<dbReference type="STRING" id="671065.MetMK1DRAFT_00022610"/>
<evidence type="ECO:0000256" key="2">
    <source>
        <dbReference type="ARBA" id="ARBA00022516"/>
    </source>
</evidence>
<evidence type="ECO:0000256" key="9">
    <source>
        <dbReference type="ARBA" id="ARBA00047288"/>
    </source>
</evidence>
<comment type="cofactor">
    <cofactor evidence="10">
        <name>Mg(2+)</name>
        <dbReference type="ChEBI" id="CHEBI:18420"/>
    </cofactor>
</comment>
<keyword evidence="2 10" id="KW-0444">Lipid biosynthesis</keyword>
<dbReference type="InterPro" id="IPR010946">
    <property type="entry name" value="GGGP_synth"/>
</dbReference>
<feature type="binding site" evidence="10">
    <location>
        <begin position="209"/>
        <end position="210"/>
    </location>
    <ligand>
        <name>sn-glycerol 1-phosphate</name>
        <dbReference type="ChEBI" id="CHEBI:57685"/>
    </ligand>
</feature>
<dbReference type="NCBIfam" id="TIGR01768">
    <property type="entry name" value="GGGP-family"/>
    <property type="match status" value="1"/>
</dbReference>
<dbReference type="PANTHER" id="PTHR40029:SF2">
    <property type="entry name" value="HEPTAPRENYLGLYCERYL PHOSPHATE SYNTHASE"/>
    <property type="match status" value="1"/>
</dbReference>
<dbReference type="NCBIfam" id="NF003202">
    <property type="entry name" value="PRK04169.1-6"/>
    <property type="match status" value="1"/>
</dbReference>
<organism evidence="11 12">
    <name type="scientific">Metallosphaera yellowstonensis MK1</name>
    <dbReference type="NCBI Taxonomy" id="671065"/>
    <lineage>
        <taxon>Archaea</taxon>
        <taxon>Thermoproteota</taxon>
        <taxon>Thermoprotei</taxon>
        <taxon>Sulfolobales</taxon>
        <taxon>Sulfolobaceae</taxon>
        <taxon>Metallosphaera</taxon>
    </lineage>
</organism>
<dbReference type="InterPro" id="IPR039074">
    <property type="entry name" value="GGGP/HepGP_synthase_I"/>
</dbReference>
<comment type="pathway">
    <text evidence="10">Membrane lipid metabolism; glycerophospholipid metabolism.</text>
</comment>
<comment type="similarity">
    <text evidence="10">Belongs to the GGGP/HepGP synthase family. Group II subfamily.</text>
</comment>
<comment type="caution">
    <text evidence="10">Lacks conserved residue(s) required for the propagation of feature annotation.</text>
</comment>
<dbReference type="GO" id="GO:0120536">
    <property type="term" value="F:heptaprenylglyceryl phosphate synthase activity"/>
    <property type="evidence" value="ECO:0007669"/>
    <property type="project" value="UniProtKB-ARBA"/>
</dbReference>
<evidence type="ECO:0000256" key="7">
    <source>
        <dbReference type="ARBA" id="ARBA00023209"/>
    </source>
</evidence>
<feature type="binding site" evidence="10">
    <location>
        <position position="60"/>
    </location>
    <ligand>
        <name>Mg(2+)</name>
        <dbReference type="ChEBI" id="CHEBI:18420"/>
    </ligand>
</feature>
<dbReference type="GO" id="GO:0046474">
    <property type="term" value="P:glycerophospholipid biosynthetic process"/>
    <property type="evidence" value="ECO:0007669"/>
    <property type="project" value="UniProtKB-UniRule"/>
</dbReference>
<gene>
    <name evidence="11" type="ORF">MetMK1DRAFT_00022610</name>
</gene>
<protein>
    <recommendedName>
        <fullName evidence="10">Geranylgeranylglyceryl phosphate synthase</fullName>
        <shortName evidence="10">GGGP synthase</shortName>
        <shortName evidence="10">GGGPS</shortName>
        <ecNumber evidence="10">2.5.1.41</ecNumber>
    </recommendedName>
    <alternativeName>
        <fullName evidence="10">(S)-3-O-geranylgeranylglyceryl phosphate synthase</fullName>
    </alternativeName>
    <alternativeName>
        <fullName evidence="10">Phosphoglycerol geranylgeranyltransferase</fullName>
    </alternativeName>
</protein>
<dbReference type="Pfam" id="PF01884">
    <property type="entry name" value="PcrB"/>
    <property type="match status" value="1"/>
</dbReference>
<dbReference type="InterPro" id="IPR038597">
    <property type="entry name" value="GGGP/HepGP_synthase_sf"/>
</dbReference>
<dbReference type="UniPathway" id="UPA00940"/>
<keyword evidence="5 10" id="KW-0460">Magnesium</keyword>
<evidence type="ECO:0000256" key="5">
    <source>
        <dbReference type="ARBA" id="ARBA00022842"/>
    </source>
</evidence>